<proteinExistence type="predicted"/>
<reference evidence="1" key="1">
    <citation type="submission" date="2018-05" db="EMBL/GenBank/DDBJ databases">
        <authorList>
            <person name="Lanie J.A."/>
            <person name="Ng W.-L."/>
            <person name="Kazmierczak K.M."/>
            <person name="Andrzejewski T.M."/>
            <person name="Davidsen T.M."/>
            <person name="Wayne K.J."/>
            <person name="Tettelin H."/>
            <person name="Glass J.I."/>
            <person name="Rusch D."/>
            <person name="Podicherti R."/>
            <person name="Tsui H.-C.T."/>
            <person name="Winkler M.E."/>
        </authorList>
    </citation>
    <scope>NUCLEOTIDE SEQUENCE</scope>
</reference>
<accession>A0A382LJ25</accession>
<dbReference type="EMBL" id="UINC01087435">
    <property type="protein sequence ID" value="SVC36788.1"/>
    <property type="molecule type" value="Genomic_DNA"/>
</dbReference>
<protein>
    <submittedName>
        <fullName evidence="1">Uncharacterized protein</fullName>
    </submittedName>
</protein>
<name>A0A382LJ25_9ZZZZ</name>
<dbReference type="AlphaFoldDB" id="A0A382LJ25"/>
<organism evidence="1">
    <name type="scientific">marine metagenome</name>
    <dbReference type="NCBI Taxonomy" id="408172"/>
    <lineage>
        <taxon>unclassified sequences</taxon>
        <taxon>metagenomes</taxon>
        <taxon>ecological metagenomes</taxon>
    </lineage>
</organism>
<feature type="non-terminal residue" evidence="1">
    <location>
        <position position="1"/>
    </location>
</feature>
<sequence>YFPAGALEHYLFQLDKMGAGRV</sequence>
<evidence type="ECO:0000313" key="1">
    <source>
        <dbReference type="EMBL" id="SVC36788.1"/>
    </source>
</evidence>
<gene>
    <name evidence="1" type="ORF">METZ01_LOCUS289642</name>
</gene>